<reference evidence="3" key="1">
    <citation type="submission" date="2019-03" db="EMBL/GenBank/DDBJ databases">
        <title>Aquabacterium pictum sp.nov., the first bacteriochlorophyll a-containing freshwater bacterium in the genus Aquabacterium of the class Betaproteobacteria.</title>
        <authorList>
            <person name="Hirose S."/>
            <person name="Tank M."/>
            <person name="Hara E."/>
            <person name="Tamaki H."/>
            <person name="Takaichi S."/>
            <person name="Haruta S."/>
            <person name="Hanada S."/>
        </authorList>
    </citation>
    <scope>NUCLEOTIDE SEQUENCE [LARGE SCALE GENOMIC DNA]</scope>
    <source>
        <strain evidence="3">W35</strain>
    </source>
</reference>
<feature type="transmembrane region" description="Helical" evidence="1">
    <location>
        <begin position="45"/>
        <end position="65"/>
    </location>
</feature>
<keyword evidence="1" id="KW-0812">Transmembrane</keyword>
<dbReference type="RefSeq" id="WP_137732316.1">
    <property type="nucleotide sequence ID" value="NZ_BJCL01000003.1"/>
</dbReference>
<dbReference type="OrthoDB" id="9154438at2"/>
<keyword evidence="3" id="KW-1185">Reference proteome</keyword>
<comment type="caution">
    <text evidence="2">The sequence shown here is derived from an EMBL/GenBank/DDBJ whole genome shotgun (WGS) entry which is preliminary data.</text>
</comment>
<dbReference type="AlphaFoldDB" id="A0A480AQF1"/>
<gene>
    <name evidence="2" type="ORF">AQPW35_16480</name>
</gene>
<evidence type="ECO:0000313" key="2">
    <source>
        <dbReference type="EMBL" id="GCL62567.1"/>
    </source>
</evidence>
<evidence type="ECO:0000313" key="3">
    <source>
        <dbReference type="Proteomes" id="UP000301751"/>
    </source>
</evidence>
<organism evidence="2 3">
    <name type="scientific">Pseudaquabacterium pictum</name>
    <dbReference type="NCBI Taxonomy" id="2315236"/>
    <lineage>
        <taxon>Bacteria</taxon>
        <taxon>Pseudomonadati</taxon>
        <taxon>Pseudomonadota</taxon>
        <taxon>Betaproteobacteria</taxon>
        <taxon>Burkholderiales</taxon>
        <taxon>Sphaerotilaceae</taxon>
        <taxon>Pseudaquabacterium</taxon>
    </lineage>
</organism>
<keyword evidence="1" id="KW-0472">Membrane</keyword>
<dbReference type="Proteomes" id="UP000301751">
    <property type="component" value="Unassembled WGS sequence"/>
</dbReference>
<keyword evidence="1" id="KW-1133">Transmembrane helix</keyword>
<evidence type="ECO:0000256" key="1">
    <source>
        <dbReference type="SAM" id="Phobius"/>
    </source>
</evidence>
<protein>
    <submittedName>
        <fullName evidence="2">Uncharacterized protein</fullName>
    </submittedName>
</protein>
<feature type="transmembrane region" description="Helical" evidence="1">
    <location>
        <begin position="21"/>
        <end position="39"/>
    </location>
</feature>
<sequence length="133" mass="14736">MKLTDAMSHLRSISDQTHKFWAYYQAVTAGVIGFAWASSKPPPELLIGLTVAYAIFAFLNCRLVVSSQEVALAVWRAIQKYKEQPSEPITPQFLPILDLNQPDDPTLIKGMHIGLSILTATAVLARIWLQPAC</sequence>
<accession>A0A480AQF1</accession>
<dbReference type="EMBL" id="BJCL01000003">
    <property type="protein sequence ID" value="GCL62567.1"/>
    <property type="molecule type" value="Genomic_DNA"/>
</dbReference>
<proteinExistence type="predicted"/>
<name>A0A480AQF1_9BURK</name>